<sequence>MDTAWQTSVDRMLRNTGATLENLQGRRRSYDRAKNKVDDYLGLATPHRDSKDFDSLDRTDLSVPPPLPQHRRYRTARDGAYNGGAGNMYGTGTPGPSPPVDLTAPAQQPAKGRRGIAAAARADDPTAPLQLVNAQVRGAMLELELEKAKRADSIRELAYRTTAELAELRSMITQLQDENVSLRKSVRALEGKLGFAPDSKPTSQLVGAGKTSVLNGGASHASFSELGPQLQHPSRAAQLASAVANSGFGLGPDVAAPAAGGGAASLAARIDALESGLARQQQLAEERQTRTATVLREMVKAEVGSDMAQVRTVAREAARDSTEDLVKLRLAAMQSSVQTDVQRAVRAAAASETAAQQAQQQCSEAEHRLSAQIQKLNLHFLDGQRGSVSGTSSPNAAGAPGGVVAYAAPASQERLLHLEGAVEEELHGLRGQLRQLRQDTETHLERLAQEQKQTHAQLQGKANAQDLRDVANRVEEQQQQYSSIGGVGAGLREHVHSTVRAQLQPVHDAVQKLQESTQEQQETAEAWRRQTGLRFAAVEASTRDFRDEADRQDQQWSSGMQELRQVRAEAAAVQARATEALQQCMTELTSANDAKLQTLEKRLLASQRERQQQWEQQVRQLQQSVEEQREMSQRTRSAGDAAEERLRRVEAAVASVESTLPNGIAGMKARCDALQTLLQQSCALPLLGVQQDVEVVQRRLQALDEDKTRSNVLWAQQLTDAKQFFEERVRNTRDMLEQRLSHQKELYEELRSQQNAQRRYTEEQQQLVLDQVKRLQPQQQTGSGPVPVPLPAAVTTGNVSERQASSLAAPAAEERSAATVSTPTTAATAVDAEAFHKLQRQVQGLYPQLQSVEQRVEAAAAKAAENTSATVASAIAPLQSRLDEMQEQVQLCSKEQQLRLSEVDRALSAKLRVISTACDRLPASTAEQLGRVREDIASATSPFHLVTNLAADPDSLQRLAAELQDHLDLPLDMTRTLRDVQAKVAQQVHAIDELRAVLRETHQQMAAVQANAAAERTAAQSATENEATVSPQDVTATRAEMQTALQALQQRQAALEQQTQQLAAAQLPALAGEVDGIKQATESLPQSLQQLTDQYTALQAAQRQQLPTLQKYVQDVLEVVQENQAALLDPLQLKLRTVEERHKKLQVRLDEWMEEQEASLEQAGEHQKRQLGQARAEWETRAAAQLAAVQDSVTSLRTNVTDLEGKLSLMEKQRETEAEEKRQLREDVGAVAQAVKQKIDNATSADTVAPSSAEALPTTAAAATTAALSPTAPSVAQLQSYMEELDGRLSQLEEQTNDSLAVTADALGAFGEQLQDVVTRFDVAVREAEADEGAASPSSSSAAVIASGGGAIRSLEDVFTYLLLQLRQLQQALYRLQDNTVETLEILEQHEESTAALPTLQHNVEAIAAALVPLAERLGVDVKNLLLPLTSPRDNVDVYPPSHASSSDSSSSSSGGGSLDDGRHVESAQ</sequence>
<protein>
    <submittedName>
        <fullName evidence="3">Uncharacterized protein</fullName>
    </submittedName>
</protein>
<feature type="region of interest" description="Disordered" evidence="2">
    <location>
        <begin position="801"/>
        <end position="823"/>
    </location>
</feature>
<dbReference type="VEuPathDB" id="TriTrypDB:LpyrH10_03_3330"/>
<feature type="compositionally biased region" description="Gly residues" evidence="2">
    <location>
        <begin position="81"/>
        <end position="93"/>
    </location>
</feature>
<dbReference type="Proteomes" id="UP000037923">
    <property type="component" value="Unassembled WGS sequence"/>
</dbReference>
<feature type="coiled-coil region" evidence="1">
    <location>
        <begin position="1193"/>
        <end position="1227"/>
    </location>
</feature>
<evidence type="ECO:0000256" key="1">
    <source>
        <dbReference type="SAM" id="Coils"/>
    </source>
</evidence>
<dbReference type="GeneID" id="26902477"/>
<evidence type="ECO:0000256" key="2">
    <source>
        <dbReference type="SAM" id="MobiDB-lite"/>
    </source>
</evidence>
<gene>
    <name evidence="3" type="ORF">ABB37_02182</name>
</gene>
<feature type="coiled-coil region" evidence="1">
    <location>
        <begin position="563"/>
        <end position="631"/>
    </location>
</feature>
<organism evidence="3 4">
    <name type="scientific">Leptomonas pyrrhocoris</name>
    <name type="common">Firebug parasite</name>
    <dbReference type="NCBI Taxonomy" id="157538"/>
    <lineage>
        <taxon>Eukaryota</taxon>
        <taxon>Discoba</taxon>
        <taxon>Euglenozoa</taxon>
        <taxon>Kinetoplastea</taxon>
        <taxon>Metakinetoplastina</taxon>
        <taxon>Trypanosomatida</taxon>
        <taxon>Trypanosomatidae</taxon>
        <taxon>Leishmaniinae</taxon>
        <taxon>Leptomonas</taxon>
    </lineage>
</organism>
<evidence type="ECO:0000313" key="4">
    <source>
        <dbReference type="Proteomes" id="UP000037923"/>
    </source>
</evidence>
<comment type="caution">
    <text evidence="3">The sequence shown here is derived from an EMBL/GenBank/DDBJ whole genome shotgun (WGS) entry which is preliminary data.</text>
</comment>
<dbReference type="EMBL" id="LGTL01000003">
    <property type="protein sequence ID" value="KPA84069.1"/>
    <property type="molecule type" value="Genomic_DNA"/>
</dbReference>
<reference evidence="3 4" key="1">
    <citation type="submission" date="2015-07" db="EMBL/GenBank/DDBJ databases">
        <title>High-quality genome of monoxenous trypanosomatid Leptomonas pyrrhocoris.</title>
        <authorList>
            <person name="Flegontov P."/>
            <person name="Butenko A."/>
            <person name="Firsov S."/>
            <person name="Vlcek C."/>
            <person name="Logacheva M.D."/>
            <person name="Field M."/>
            <person name="Filatov D."/>
            <person name="Flegontova O."/>
            <person name="Gerasimov E."/>
            <person name="Jackson A.P."/>
            <person name="Kelly S."/>
            <person name="Opperdoes F."/>
            <person name="O'Reilly A."/>
            <person name="Votypka J."/>
            <person name="Yurchenko V."/>
            <person name="Lukes J."/>
        </authorList>
    </citation>
    <scope>NUCLEOTIDE SEQUENCE [LARGE SCALE GENOMIC DNA]</scope>
    <source>
        <strain evidence="3">H10</strain>
    </source>
</reference>
<name>A0A0M9G790_LEPPY</name>
<dbReference type="OrthoDB" id="273634at2759"/>
<evidence type="ECO:0000313" key="3">
    <source>
        <dbReference type="EMBL" id="KPA84070.1"/>
    </source>
</evidence>
<keyword evidence="1" id="KW-0175">Coiled coil</keyword>
<dbReference type="EMBL" id="LGTL01000003">
    <property type="protein sequence ID" value="KPA84070.1"/>
    <property type="molecule type" value="Genomic_DNA"/>
</dbReference>
<proteinExistence type="predicted"/>
<feature type="coiled-coil region" evidence="1">
    <location>
        <begin position="419"/>
        <end position="453"/>
    </location>
</feature>
<keyword evidence="4" id="KW-1185">Reference proteome</keyword>
<accession>A0A0M9G790</accession>
<feature type="region of interest" description="Disordered" evidence="2">
    <location>
        <begin position="43"/>
        <end position="116"/>
    </location>
</feature>
<dbReference type="OMA" id="WQSCARD"/>
<dbReference type="RefSeq" id="XP_015662509.1">
    <property type="nucleotide sequence ID" value="XM_015799031.1"/>
</dbReference>
<feature type="region of interest" description="Disordered" evidence="2">
    <location>
        <begin position="1433"/>
        <end position="1469"/>
    </location>
</feature>
<feature type="coiled-coil region" evidence="1">
    <location>
        <begin position="1038"/>
        <end position="1065"/>
    </location>
</feature>
<feature type="compositionally biased region" description="Basic and acidic residues" evidence="2">
    <location>
        <begin position="1460"/>
        <end position="1469"/>
    </location>
</feature>
<feature type="compositionally biased region" description="Basic and acidic residues" evidence="2">
    <location>
        <begin position="46"/>
        <end position="60"/>
    </location>
</feature>
<feature type="coiled-coil region" evidence="1">
    <location>
        <begin position="715"/>
        <end position="763"/>
    </location>
</feature>
<dbReference type="RefSeq" id="XP_015662508.1">
    <property type="nucleotide sequence ID" value="XM_015799030.1"/>
</dbReference>
<feature type="coiled-coil region" evidence="1">
    <location>
        <begin position="131"/>
        <end position="192"/>
    </location>
</feature>
<feature type="coiled-coil region" evidence="1">
    <location>
        <begin position="341"/>
        <end position="375"/>
    </location>
</feature>